<dbReference type="Proteomes" id="UP000050277">
    <property type="component" value="Unassembled WGS sequence"/>
</dbReference>
<dbReference type="OrthoDB" id="9837857at2"/>
<dbReference type="EMBL" id="LGKP01000022">
    <property type="protein sequence ID" value="KPL86075.1"/>
    <property type="molecule type" value="Genomic_DNA"/>
</dbReference>
<dbReference type="STRING" id="70996.SE18_14440"/>
<keyword evidence="1" id="KW-1133">Transmembrane helix</keyword>
<dbReference type="RefSeq" id="WP_054535165.1">
    <property type="nucleotide sequence ID" value="NZ_LGKP01000022.1"/>
</dbReference>
<keyword evidence="1" id="KW-0472">Membrane</keyword>
<dbReference type="AlphaFoldDB" id="A0A0P6Y0R0"/>
<proteinExistence type="predicted"/>
<evidence type="ECO:0000256" key="1">
    <source>
        <dbReference type="SAM" id="Phobius"/>
    </source>
</evidence>
<keyword evidence="3" id="KW-1185">Reference proteome</keyword>
<protein>
    <submittedName>
        <fullName evidence="2">Uncharacterized protein</fullName>
    </submittedName>
</protein>
<reference evidence="2 3" key="1">
    <citation type="submission" date="2015-07" db="EMBL/GenBank/DDBJ databases">
        <title>Whole genome sequence of Herpetosiphon geysericola DSM 7119.</title>
        <authorList>
            <person name="Hemp J."/>
            <person name="Ward L.M."/>
            <person name="Pace L.A."/>
            <person name="Fischer W.W."/>
        </authorList>
    </citation>
    <scope>NUCLEOTIDE SEQUENCE [LARGE SCALE GENOMIC DNA]</scope>
    <source>
        <strain evidence="2 3">DSM 7119</strain>
    </source>
</reference>
<organism evidence="2 3">
    <name type="scientific">Herpetosiphon geysericola</name>
    <dbReference type="NCBI Taxonomy" id="70996"/>
    <lineage>
        <taxon>Bacteria</taxon>
        <taxon>Bacillati</taxon>
        <taxon>Chloroflexota</taxon>
        <taxon>Chloroflexia</taxon>
        <taxon>Herpetosiphonales</taxon>
        <taxon>Herpetosiphonaceae</taxon>
        <taxon>Herpetosiphon</taxon>
    </lineage>
</organism>
<gene>
    <name evidence="2" type="ORF">SE18_14440</name>
</gene>
<evidence type="ECO:0000313" key="2">
    <source>
        <dbReference type="EMBL" id="KPL86075.1"/>
    </source>
</evidence>
<name>A0A0P6Y0R0_9CHLR</name>
<sequence>MAYEQSFLGYCWLSSLIVLILLPIGQANQPQPNMRWWFYPCMPQLNDEPQSSSEVPLSLPLNPIADHMYNPLSWHLPSNLPNLSPLKQRWRYWETPLLRYAMWFHPQYVPPPKTL</sequence>
<evidence type="ECO:0000313" key="3">
    <source>
        <dbReference type="Proteomes" id="UP000050277"/>
    </source>
</evidence>
<comment type="caution">
    <text evidence="2">The sequence shown here is derived from an EMBL/GenBank/DDBJ whole genome shotgun (WGS) entry which is preliminary data.</text>
</comment>
<feature type="transmembrane region" description="Helical" evidence="1">
    <location>
        <begin position="6"/>
        <end position="25"/>
    </location>
</feature>
<keyword evidence="1" id="KW-0812">Transmembrane</keyword>
<accession>A0A0P6Y0R0</accession>